<dbReference type="PANTHER" id="PTHR12875">
    <property type="entry name" value="GOLGI TO ER TRAFFIC PROTEIN 4 HOMOLOG"/>
    <property type="match status" value="1"/>
</dbReference>
<reference evidence="3" key="1">
    <citation type="submission" date="2021-02" db="EMBL/GenBank/DDBJ databases">
        <authorList>
            <person name="Nowell W R."/>
        </authorList>
    </citation>
    <scope>NUCLEOTIDE SEQUENCE</scope>
</reference>
<evidence type="ECO:0000313" key="2">
    <source>
        <dbReference type="EMBL" id="CAF0930129.1"/>
    </source>
</evidence>
<name>A0A815DM69_9BILA</name>
<dbReference type="Proteomes" id="UP000682733">
    <property type="component" value="Unassembled WGS sequence"/>
</dbReference>
<evidence type="ECO:0000256" key="1">
    <source>
        <dbReference type="ARBA" id="ARBA00005351"/>
    </source>
</evidence>
<dbReference type="EMBL" id="CAJNOK010004223">
    <property type="protein sequence ID" value="CAF0930129.1"/>
    <property type="molecule type" value="Genomic_DNA"/>
</dbReference>
<dbReference type="GO" id="GO:0045048">
    <property type="term" value="P:protein insertion into ER membrane"/>
    <property type="evidence" value="ECO:0007669"/>
    <property type="project" value="InterPro"/>
</dbReference>
<accession>A0A815DM69</accession>
<dbReference type="EMBL" id="CAJNOQ010012583">
    <property type="protein sequence ID" value="CAF1303412.1"/>
    <property type="molecule type" value="Genomic_DNA"/>
</dbReference>
<evidence type="ECO:0000313" key="6">
    <source>
        <dbReference type="Proteomes" id="UP000663829"/>
    </source>
</evidence>
<sequence length="438" mass="51412">MSGVNLHNESHHNQRPSSTRLYDKLDKCKRNNDFYQAHQIYRTIYFRLINQTQREEDNFVEILDFIYNGAKYFLEQQQSNSGYDLCKCFIEILNKQDKYDELNEALLSKICKLYELLRPYGDERTEFTYNILRWSETIPSSSQQQQQQQEHLPLASTKAQTSFSSSILSTLIEPSSSATTPQRKIYHKNGHPELHESFAKISWNEKNYKDSRYHFLHSCDGIECANMLIDLHTNYGYPSEVDLFITQIVLQYLCLKNFHTAYLVFVTYVERHPLIQQQAPFRLYPILNFVWFLLLCLKKMLIKNAATEQRDTKTDNYSPRTICQQQALLTSFTPKVKCFSTLCEMYKPSLDRDITLLYYLERIGQLFFGLKQQKSSNRTPSIFENLFQNLSTDSSSSSYDQGSSNNFMTNLFSSLHQQQRQPASILHDSDMDFDLSVD</sequence>
<dbReference type="Proteomes" id="UP000677228">
    <property type="component" value="Unassembled WGS sequence"/>
</dbReference>
<dbReference type="PANTHER" id="PTHR12875:SF0">
    <property type="entry name" value="GOLGI TO ER TRAFFIC PROTEIN 4 HOMOLOG"/>
    <property type="match status" value="1"/>
</dbReference>
<dbReference type="InterPro" id="IPR011990">
    <property type="entry name" value="TPR-like_helical_dom_sf"/>
</dbReference>
<dbReference type="Proteomes" id="UP000681722">
    <property type="component" value="Unassembled WGS sequence"/>
</dbReference>
<dbReference type="OrthoDB" id="10252405at2759"/>
<dbReference type="EMBL" id="CAJOBA010004224">
    <property type="protein sequence ID" value="CAF3706788.1"/>
    <property type="molecule type" value="Genomic_DNA"/>
</dbReference>
<protein>
    <submittedName>
        <fullName evidence="3">Uncharacterized protein</fullName>
    </submittedName>
</protein>
<comment type="similarity">
    <text evidence="1">Belongs to the GET4 family.</text>
</comment>
<keyword evidence="6" id="KW-1185">Reference proteome</keyword>
<evidence type="ECO:0000313" key="4">
    <source>
        <dbReference type="EMBL" id="CAF3706788.1"/>
    </source>
</evidence>
<evidence type="ECO:0000313" key="3">
    <source>
        <dbReference type="EMBL" id="CAF1303412.1"/>
    </source>
</evidence>
<evidence type="ECO:0000313" key="5">
    <source>
        <dbReference type="EMBL" id="CAF4131684.1"/>
    </source>
</evidence>
<dbReference type="InterPro" id="IPR007317">
    <property type="entry name" value="GET4"/>
</dbReference>
<dbReference type="Gene3D" id="1.25.40.10">
    <property type="entry name" value="Tetratricopeptide repeat domain"/>
    <property type="match status" value="1"/>
</dbReference>
<dbReference type="Proteomes" id="UP000663829">
    <property type="component" value="Unassembled WGS sequence"/>
</dbReference>
<organism evidence="3 6">
    <name type="scientific">Didymodactylos carnosus</name>
    <dbReference type="NCBI Taxonomy" id="1234261"/>
    <lineage>
        <taxon>Eukaryota</taxon>
        <taxon>Metazoa</taxon>
        <taxon>Spiralia</taxon>
        <taxon>Gnathifera</taxon>
        <taxon>Rotifera</taxon>
        <taxon>Eurotatoria</taxon>
        <taxon>Bdelloidea</taxon>
        <taxon>Philodinida</taxon>
        <taxon>Philodinidae</taxon>
        <taxon>Didymodactylos</taxon>
    </lineage>
</organism>
<dbReference type="EMBL" id="CAJOBC010038567">
    <property type="protein sequence ID" value="CAF4131684.1"/>
    <property type="molecule type" value="Genomic_DNA"/>
</dbReference>
<comment type="caution">
    <text evidence="3">The sequence shown here is derived from an EMBL/GenBank/DDBJ whole genome shotgun (WGS) entry which is preliminary data.</text>
</comment>
<gene>
    <name evidence="3" type="ORF">GPM918_LOCUS28635</name>
    <name evidence="2" type="ORF">OVA965_LOCUS11102</name>
    <name evidence="5" type="ORF">SRO942_LOCUS29150</name>
    <name evidence="4" type="ORF">TMI583_LOCUS11095</name>
</gene>
<dbReference type="AlphaFoldDB" id="A0A815DM69"/>
<dbReference type="GO" id="GO:0071818">
    <property type="term" value="C:BAT3 complex"/>
    <property type="evidence" value="ECO:0007669"/>
    <property type="project" value="TreeGrafter"/>
</dbReference>
<dbReference type="Pfam" id="PF04190">
    <property type="entry name" value="GET4"/>
    <property type="match status" value="3"/>
</dbReference>
<proteinExistence type="inferred from homology"/>